<protein>
    <submittedName>
        <fullName evidence="2">Uncharacterized protein</fullName>
    </submittedName>
</protein>
<reference evidence="2" key="1">
    <citation type="submission" date="2022-11" db="UniProtKB">
        <authorList>
            <consortium name="WormBaseParasite"/>
        </authorList>
    </citation>
    <scope>IDENTIFICATION</scope>
</reference>
<evidence type="ECO:0000313" key="1">
    <source>
        <dbReference type="Proteomes" id="UP000887580"/>
    </source>
</evidence>
<proteinExistence type="predicted"/>
<organism evidence="1 2">
    <name type="scientific">Panagrolaimus sp. PS1159</name>
    <dbReference type="NCBI Taxonomy" id="55785"/>
    <lineage>
        <taxon>Eukaryota</taxon>
        <taxon>Metazoa</taxon>
        <taxon>Ecdysozoa</taxon>
        <taxon>Nematoda</taxon>
        <taxon>Chromadorea</taxon>
        <taxon>Rhabditida</taxon>
        <taxon>Tylenchina</taxon>
        <taxon>Panagrolaimomorpha</taxon>
        <taxon>Panagrolaimoidea</taxon>
        <taxon>Panagrolaimidae</taxon>
        <taxon>Panagrolaimus</taxon>
    </lineage>
</organism>
<name>A0AC35FW20_9BILA</name>
<dbReference type="WBParaSite" id="PS1159_v2.g20934.t1">
    <property type="protein sequence ID" value="PS1159_v2.g20934.t1"/>
    <property type="gene ID" value="PS1159_v2.g20934"/>
</dbReference>
<accession>A0AC35FW20</accession>
<sequence>MVFALLLLLLVFILLNNTSFTHSSSSSSLSSSNSKKSLKDLTKDDWPSQSPNSLQATFSKTAVASDNGLCSEIGRNVLLKGGNAIDAGIATSFCIGGLNGHSSGIGGGFLATIYDSKIKKCVTIDARETAPLATNENTFYNNPKDAFIGYKSIAKKIKSYKSIATPGEVHGFWTLFKRYGSGKVAWQDLIFPTVKLLKDGYPVTKLMEKNLIIIKDVIEEEPTMKTFFVNRATGLLYKEGEIIKNPELAETLRKLAVSTDPLKKPKFAFSLITIKKEGYLSKQDLEQYRTIVDENPIENSDFAENFVMCGPKPPSGFAVSQFIVNVMSKLYPAGSNPETIIQDDVYYHRFIEAQKYGYAQRTLLADLRFHPDSNKVIQKLTNLTFIGEIAEKIKTTEKSLDPSEYGAEQLEQPGKHGTSHTSVIDGSGNAISMTSSVNYIYGARRRSPHLGIIYNDQMDDFSLPGQSNYYGFEASKSNFIRPMSSMAPLIIYNKDTGEIKASIGAAGGSRIISAVSQFIIQTFNFNQTVKESIDFPRIHNQFTPFTTYAEKGFPEIMIQSLRDRGHNMSEMTFPFATIQAIVRNPDGSLSASNDYRRAVYMNPAGY</sequence>
<evidence type="ECO:0000313" key="2">
    <source>
        <dbReference type="WBParaSite" id="PS1159_v2.g20934.t1"/>
    </source>
</evidence>
<dbReference type="Proteomes" id="UP000887580">
    <property type="component" value="Unplaced"/>
</dbReference>